<gene>
    <name evidence="1" type="ORF">FKG95_22355</name>
</gene>
<dbReference type="EMBL" id="VHSH01000009">
    <property type="protein sequence ID" value="TQV75670.1"/>
    <property type="molecule type" value="Genomic_DNA"/>
</dbReference>
<name>A0A545TEM3_9PROT</name>
<evidence type="ECO:0008006" key="3">
    <source>
        <dbReference type="Google" id="ProtNLM"/>
    </source>
</evidence>
<proteinExistence type="predicted"/>
<keyword evidence="2" id="KW-1185">Reference proteome</keyword>
<dbReference type="AlphaFoldDB" id="A0A545TEM3"/>
<protein>
    <recommendedName>
        <fullName evidence="3">HEAT repeat domain-containing protein</fullName>
    </recommendedName>
</protein>
<dbReference type="OrthoDB" id="7860049at2"/>
<organism evidence="1 2">
    <name type="scientific">Denitrobaculum tricleocarpae</name>
    <dbReference type="NCBI Taxonomy" id="2591009"/>
    <lineage>
        <taxon>Bacteria</taxon>
        <taxon>Pseudomonadati</taxon>
        <taxon>Pseudomonadota</taxon>
        <taxon>Alphaproteobacteria</taxon>
        <taxon>Rhodospirillales</taxon>
        <taxon>Rhodospirillaceae</taxon>
        <taxon>Denitrobaculum</taxon>
    </lineage>
</organism>
<evidence type="ECO:0000313" key="2">
    <source>
        <dbReference type="Proteomes" id="UP000315252"/>
    </source>
</evidence>
<dbReference type="InterPro" id="IPR011989">
    <property type="entry name" value="ARM-like"/>
</dbReference>
<accession>A0A545TEM3</accession>
<dbReference type="Proteomes" id="UP000315252">
    <property type="component" value="Unassembled WGS sequence"/>
</dbReference>
<dbReference type="Gene3D" id="1.25.10.10">
    <property type="entry name" value="Leucine-rich Repeat Variant"/>
    <property type="match status" value="1"/>
</dbReference>
<dbReference type="SUPFAM" id="SSF48371">
    <property type="entry name" value="ARM repeat"/>
    <property type="match status" value="1"/>
</dbReference>
<dbReference type="InterPro" id="IPR016024">
    <property type="entry name" value="ARM-type_fold"/>
</dbReference>
<reference evidence="1 2" key="1">
    <citation type="submission" date="2019-06" db="EMBL/GenBank/DDBJ databases">
        <title>Whole genome sequence for Rhodospirillaceae sp. R148.</title>
        <authorList>
            <person name="Wang G."/>
        </authorList>
    </citation>
    <scope>NUCLEOTIDE SEQUENCE [LARGE SCALE GENOMIC DNA]</scope>
    <source>
        <strain evidence="1 2">R148</strain>
    </source>
</reference>
<evidence type="ECO:0000313" key="1">
    <source>
        <dbReference type="EMBL" id="TQV75670.1"/>
    </source>
</evidence>
<sequence length="181" mass="19813">MSRQSRVGALENAVVERVLEFDGKTTGSLEAACKAVGPDFTGFARLFELAASEDTRLQIAATWALRKLLKLGAEMTAAHCEAFIETATAQTAWEAQLHIAQSVQFIGSEDLNARRLADIITPWHKAKRPFLRAWTLDALCRLAHRDTGLKETAATLLTKAGEDPTASVRARARNLKKANLL</sequence>
<dbReference type="RefSeq" id="WP_142898659.1">
    <property type="nucleotide sequence ID" value="NZ_ML660060.1"/>
</dbReference>
<comment type="caution">
    <text evidence="1">The sequence shown here is derived from an EMBL/GenBank/DDBJ whole genome shotgun (WGS) entry which is preliminary data.</text>
</comment>